<sequence length="58" mass="6346">MKLPFREGPAFGALIIGSGLAFVMNSKGFPLWQALGAGIALGLADYLFIVFIQERFRK</sequence>
<accession>A0A8J3CS35</accession>
<evidence type="ECO:0000313" key="3">
    <source>
        <dbReference type="Proteomes" id="UP000634004"/>
    </source>
</evidence>
<comment type="caution">
    <text evidence="2">The sequence shown here is derived from an EMBL/GenBank/DDBJ whole genome shotgun (WGS) entry which is preliminary data.</text>
</comment>
<organism evidence="2 3">
    <name type="scientific">Algimonas arctica</name>
    <dbReference type="NCBI Taxonomy" id="1479486"/>
    <lineage>
        <taxon>Bacteria</taxon>
        <taxon>Pseudomonadati</taxon>
        <taxon>Pseudomonadota</taxon>
        <taxon>Alphaproteobacteria</taxon>
        <taxon>Maricaulales</taxon>
        <taxon>Robiginitomaculaceae</taxon>
        <taxon>Algimonas</taxon>
    </lineage>
</organism>
<proteinExistence type="predicted"/>
<keyword evidence="1" id="KW-0472">Membrane</keyword>
<feature type="transmembrane region" description="Helical" evidence="1">
    <location>
        <begin position="31"/>
        <end position="52"/>
    </location>
</feature>
<dbReference type="RefSeq" id="WP_189496940.1">
    <property type="nucleotide sequence ID" value="NZ_BMZH01000005.1"/>
</dbReference>
<keyword evidence="1" id="KW-0812">Transmembrane</keyword>
<reference evidence="2" key="1">
    <citation type="journal article" date="2014" name="Int. J. Syst. Evol. Microbiol.">
        <title>Complete genome sequence of Corynebacterium casei LMG S-19264T (=DSM 44701T), isolated from a smear-ripened cheese.</title>
        <authorList>
            <consortium name="US DOE Joint Genome Institute (JGI-PGF)"/>
            <person name="Walter F."/>
            <person name="Albersmeier A."/>
            <person name="Kalinowski J."/>
            <person name="Ruckert C."/>
        </authorList>
    </citation>
    <scope>NUCLEOTIDE SEQUENCE</scope>
    <source>
        <strain evidence="2">KCTC 32513</strain>
    </source>
</reference>
<dbReference type="AlphaFoldDB" id="A0A8J3CS35"/>
<evidence type="ECO:0000256" key="1">
    <source>
        <dbReference type="SAM" id="Phobius"/>
    </source>
</evidence>
<keyword evidence="1" id="KW-1133">Transmembrane helix</keyword>
<keyword evidence="3" id="KW-1185">Reference proteome</keyword>
<evidence type="ECO:0000313" key="2">
    <source>
        <dbReference type="EMBL" id="GHA92525.1"/>
    </source>
</evidence>
<name>A0A8J3CS35_9PROT</name>
<reference evidence="2" key="2">
    <citation type="submission" date="2020-09" db="EMBL/GenBank/DDBJ databases">
        <authorList>
            <person name="Sun Q."/>
            <person name="Kim S."/>
        </authorList>
    </citation>
    <scope>NUCLEOTIDE SEQUENCE</scope>
    <source>
        <strain evidence="2">KCTC 32513</strain>
    </source>
</reference>
<gene>
    <name evidence="2" type="ORF">GCM10009069_14430</name>
</gene>
<dbReference type="EMBL" id="BMZH01000005">
    <property type="protein sequence ID" value="GHA92525.1"/>
    <property type="molecule type" value="Genomic_DNA"/>
</dbReference>
<dbReference type="Proteomes" id="UP000634004">
    <property type="component" value="Unassembled WGS sequence"/>
</dbReference>
<protein>
    <submittedName>
        <fullName evidence="2">Uncharacterized protein</fullName>
    </submittedName>
</protein>